<accession>A0A3P7PL46</accession>
<dbReference type="AlphaFoldDB" id="A0A3P7PL46"/>
<reference evidence="1 2" key="1">
    <citation type="submission" date="2018-11" db="EMBL/GenBank/DDBJ databases">
        <authorList>
            <consortium name="Pathogen Informatics"/>
        </authorList>
    </citation>
    <scope>NUCLEOTIDE SEQUENCE [LARGE SCALE GENOMIC DNA]</scope>
</reference>
<gene>
    <name evidence="1" type="ORF">DILT_LOCUS19590</name>
</gene>
<organism evidence="1 2">
    <name type="scientific">Dibothriocephalus latus</name>
    <name type="common">Fish tapeworm</name>
    <name type="synonym">Diphyllobothrium latum</name>
    <dbReference type="NCBI Taxonomy" id="60516"/>
    <lineage>
        <taxon>Eukaryota</taxon>
        <taxon>Metazoa</taxon>
        <taxon>Spiralia</taxon>
        <taxon>Lophotrochozoa</taxon>
        <taxon>Platyhelminthes</taxon>
        <taxon>Cestoda</taxon>
        <taxon>Eucestoda</taxon>
        <taxon>Diphyllobothriidea</taxon>
        <taxon>Diphyllobothriidae</taxon>
        <taxon>Dibothriocephalus</taxon>
    </lineage>
</organism>
<dbReference type="EMBL" id="UYRU01116341">
    <property type="protein sequence ID" value="VDN45397.1"/>
    <property type="molecule type" value="Genomic_DNA"/>
</dbReference>
<keyword evidence="2" id="KW-1185">Reference proteome</keyword>
<feature type="non-terminal residue" evidence="1">
    <location>
        <position position="139"/>
    </location>
</feature>
<evidence type="ECO:0000313" key="1">
    <source>
        <dbReference type="EMBL" id="VDN45397.1"/>
    </source>
</evidence>
<protein>
    <submittedName>
        <fullName evidence="1">Uncharacterized protein</fullName>
    </submittedName>
</protein>
<evidence type="ECO:0000313" key="2">
    <source>
        <dbReference type="Proteomes" id="UP000281553"/>
    </source>
</evidence>
<name>A0A3P7PL46_DIBLA</name>
<dbReference type="OrthoDB" id="6256737at2759"/>
<sequence>MTVPSTYLLDLLTGKKQSSFILLADSATCDAKSCLWPCLYKATCDMYKYLIVRSEVFGLQSPNLPLTLEQSAKILNSSTFPNANACLDAVQVEVSRPPDDGGKRCWVVVFDNLDNFLLDGGDGGSRQMRDWIYQLAARL</sequence>
<dbReference type="Proteomes" id="UP000281553">
    <property type="component" value="Unassembled WGS sequence"/>
</dbReference>
<proteinExistence type="predicted"/>